<dbReference type="OrthoDB" id="5891834at2759"/>
<evidence type="ECO:0000256" key="1">
    <source>
        <dbReference type="SAM" id="MobiDB-lite"/>
    </source>
</evidence>
<dbReference type="Proteomes" id="UP000025227">
    <property type="component" value="Unplaced"/>
</dbReference>
<keyword evidence="2" id="KW-0812">Transmembrane</keyword>
<feature type="transmembrane region" description="Helical" evidence="2">
    <location>
        <begin position="49"/>
        <end position="69"/>
    </location>
</feature>
<proteinExistence type="predicted"/>
<feature type="transmembrane region" description="Helical" evidence="2">
    <location>
        <begin position="75"/>
        <end position="94"/>
    </location>
</feature>
<dbReference type="AlphaFoldDB" id="A0A7I4Y2B5"/>
<protein>
    <submittedName>
        <fullName evidence="4">Uncharacterized protein</fullName>
    </submittedName>
</protein>
<feature type="region of interest" description="Disordered" evidence="1">
    <location>
        <begin position="1"/>
        <end position="41"/>
    </location>
</feature>
<dbReference type="WBParaSite" id="HCON_00036150-00001">
    <property type="protein sequence ID" value="HCON_00036150-00001"/>
    <property type="gene ID" value="HCON_00036150"/>
</dbReference>
<evidence type="ECO:0000313" key="3">
    <source>
        <dbReference type="Proteomes" id="UP000025227"/>
    </source>
</evidence>
<organism evidence="3 4">
    <name type="scientific">Haemonchus contortus</name>
    <name type="common">Barber pole worm</name>
    <dbReference type="NCBI Taxonomy" id="6289"/>
    <lineage>
        <taxon>Eukaryota</taxon>
        <taxon>Metazoa</taxon>
        <taxon>Ecdysozoa</taxon>
        <taxon>Nematoda</taxon>
        <taxon>Chromadorea</taxon>
        <taxon>Rhabditida</taxon>
        <taxon>Rhabditina</taxon>
        <taxon>Rhabditomorpha</taxon>
        <taxon>Strongyloidea</taxon>
        <taxon>Trichostrongylidae</taxon>
        <taxon>Haemonchus</taxon>
    </lineage>
</organism>
<sequence>MPSAGSDEGPSESNLSNKDESKEDVQQHEESPRPAHAERDAGYSQKEKFLFSLTAVLPILAVASFIGIYDMTLASIIFAIAASVVLAIGVVGICTKNSTCMLISIILLIILVVAKIVIQSYRLYSIFTSQKGNLEAHKEFVHGLIVCIALVVSIIVMCFLRREL</sequence>
<name>A0A7I4Y2B5_HAECO</name>
<feature type="transmembrane region" description="Helical" evidence="2">
    <location>
        <begin position="101"/>
        <end position="121"/>
    </location>
</feature>
<feature type="transmembrane region" description="Helical" evidence="2">
    <location>
        <begin position="141"/>
        <end position="160"/>
    </location>
</feature>
<dbReference type="OMA" id="NSTCMLI"/>
<keyword evidence="2" id="KW-0472">Membrane</keyword>
<keyword evidence="3" id="KW-1185">Reference proteome</keyword>
<evidence type="ECO:0000256" key="2">
    <source>
        <dbReference type="SAM" id="Phobius"/>
    </source>
</evidence>
<keyword evidence="2" id="KW-1133">Transmembrane helix</keyword>
<feature type="compositionally biased region" description="Basic and acidic residues" evidence="1">
    <location>
        <begin position="17"/>
        <end position="41"/>
    </location>
</feature>
<accession>A0A7I4Y2B5</accession>
<reference evidence="4" key="1">
    <citation type="submission" date="2020-12" db="UniProtKB">
        <authorList>
            <consortium name="WormBaseParasite"/>
        </authorList>
    </citation>
    <scope>IDENTIFICATION</scope>
    <source>
        <strain evidence="4">MHco3</strain>
    </source>
</reference>
<evidence type="ECO:0000313" key="4">
    <source>
        <dbReference type="WBParaSite" id="HCON_00036150-00001"/>
    </source>
</evidence>